<dbReference type="InterPro" id="IPR015940">
    <property type="entry name" value="UBA"/>
</dbReference>
<comment type="caution">
    <text evidence="3">The sequence shown here is derived from an EMBL/GenBank/DDBJ whole genome shotgun (WGS) entry which is preliminary data.</text>
</comment>
<dbReference type="OrthoDB" id="205028at2759"/>
<feature type="compositionally biased region" description="Low complexity" evidence="1">
    <location>
        <begin position="96"/>
        <end position="112"/>
    </location>
</feature>
<dbReference type="PROSITE" id="PS50030">
    <property type="entry name" value="UBA"/>
    <property type="match status" value="1"/>
</dbReference>
<dbReference type="SUPFAM" id="SSF46934">
    <property type="entry name" value="UBA-like"/>
    <property type="match status" value="1"/>
</dbReference>
<dbReference type="SUPFAM" id="SSF143503">
    <property type="entry name" value="PUG domain-like"/>
    <property type="match status" value="1"/>
</dbReference>
<dbReference type="Pfam" id="PF00627">
    <property type="entry name" value="UBA"/>
    <property type="match status" value="1"/>
</dbReference>
<dbReference type="Gene3D" id="1.20.58.2190">
    <property type="match status" value="1"/>
</dbReference>
<feature type="region of interest" description="Disordered" evidence="1">
    <location>
        <begin position="81"/>
        <end position="131"/>
    </location>
</feature>
<gene>
    <name evidence="3" type="ORF">TrRE_jg6648</name>
</gene>
<dbReference type="InterPro" id="IPR003903">
    <property type="entry name" value="UIM_dom"/>
</dbReference>
<accession>A0A9W7AIR3</accession>
<dbReference type="EMBL" id="BRXZ01002842">
    <property type="protein sequence ID" value="GMH71326.1"/>
    <property type="molecule type" value="Genomic_DNA"/>
</dbReference>
<protein>
    <recommendedName>
        <fullName evidence="2">UBA domain-containing protein</fullName>
    </recommendedName>
</protein>
<dbReference type="AlphaFoldDB" id="A0A9W7AIR3"/>
<feature type="compositionally biased region" description="Basic and acidic residues" evidence="1">
    <location>
        <begin position="81"/>
        <end position="92"/>
    </location>
</feature>
<sequence length="402" mass="44395">MNQSIAQLEAMGFSRASAQSALNRVNGNLERAVGILLSGPPPPAPEPPVPTTVVDTVVDMTPGDEDDELRRAIELSKEMELKEKKARGDKQRKAARAASNNAAASAALSRLNGSSTTAQQTKATPSAVSSHPFVKVPKTLAEKSYKEQVLRTVFRVSPHSLAVDTLIKTLETIKTNKTNPKYRSIDMGTRGFKRALDGVPGVTDLLTLGIGFKRDGSNKNMFKLDFVDEARFYAVLSALKDLSTTSHSYNLSRLRRVWEKRLEALMADDTMGEITKRGECLRLSPSEPGTAACSIVTVNIKEGENISRRFAADDMVKDVLYWVSGSVSSKLYDLILNDEVMLVNLSKHPKVAVNEDEPFRDVLNATLQRLELWPSCELDLVDKDILRMDSEDGRREFEAKIK</sequence>
<dbReference type="InterPro" id="IPR009060">
    <property type="entry name" value="UBA-like_sf"/>
</dbReference>
<reference evidence="3" key="1">
    <citation type="submission" date="2022-07" db="EMBL/GenBank/DDBJ databases">
        <title>Genome analysis of Parmales, a sister group of diatoms, reveals the evolutionary specialization of diatoms from phago-mixotrophs to photoautotrophs.</title>
        <authorList>
            <person name="Ban H."/>
            <person name="Sato S."/>
            <person name="Yoshikawa S."/>
            <person name="Kazumasa Y."/>
            <person name="Nakamura Y."/>
            <person name="Ichinomiya M."/>
            <person name="Saitoh K."/>
            <person name="Sato N."/>
            <person name="Blanc-Mathieu R."/>
            <person name="Endo H."/>
            <person name="Kuwata A."/>
            <person name="Ogata H."/>
        </authorList>
    </citation>
    <scope>NUCLEOTIDE SEQUENCE</scope>
</reference>
<dbReference type="Gene3D" id="1.10.8.10">
    <property type="entry name" value="DNA helicase RuvA subunit, C-terminal domain"/>
    <property type="match status" value="1"/>
</dbReference>
<evidence type="ECO:0000313" key="4">
    <source>
        <dbReference type="Proteomes" id="UP001165082"/>
    </source>
</evidence>
<dbReference type="InterPro" id="IPR036339">
    <property type="entry name" value="PUB-like_dom_sf"/>
</dbReference>
<keyword evidence="4" id="KW-1185">Reference proteome</keyword>
<dbReference type="CDD" id="cd09212">
    <property type="entry name" value="PUB"/>
    <property type="match status" value="1"/>
</dbReference>
<proteinExistence type="predicted"/>
<evidence type="ECO:0000259" key="2">
    <source>
        <dbReference type="PROSITE" id="PS50030"/>
    </source>
</evidence>
<dbReference type="Proteomes" id="UP001165082">
    <property type="component" value="Unassembled WGS sequence"/>
</dbReference>
<feature type="domain" description="UBA" evidence="2">
    <location>
        <begin position="1"/>
        <end position="39"/>
    </location>
</feature>
<evidence type="ECO:0000313" key="3">
    <source>
        <dbReference type="EMBL" id="GMH71326.1"/>
    </source>
</evidence>
<evidence type="ECO:0000256" key="1">
    <source>
        <dbReference type="SAM" id="MobiDB-lite"/>
    </source>
</evidence>
<name>A0A9W7AIR3_9STRA</name>
<organism evidence="3 4">
    <name type="scientific">Triparma retinervis</name>
    <dbReference type="NCBI Taxonomy" id="2557542"/>
    <lineage>
        <taxon>Eukaryota</taxon>
        <taxon>Sar</taxon>
        <taxon>Stramenopiles</taxon>
        <taxon>Ochrophyta</taxon>
        <taxon>Bolidophyceae</taxon>
        <taxon>Parmales</taxon>
        <taxon>Triparmaceae</taxon>
        <taxon>Triparma</taxon>
    </lineage>
</organism>
<dbReference type="SMART" id="SM00165">
    <property type="entry name" value="UBA"/>
    <property type="match status" value="1"/>
</dbReference>
<feature type="compositionally biased region" description="Polar residues" evidence="1">
    <location>
        <begin position="113"/>
        <end position="129"/>
    </location>
</feature>
<dbReference type="PROSITE" id="PS50330">
    <property type="entry name" value="UIM"/>
    <property type="match status" value="1"/>
</dbReference>